<evidence type="ECO:0000313" key="1">
    <source>
        <dbReference type="EMBL" id="PWD71810.1"/>
    </source>
</evidence>
<reference evidence="1 2" key="1">
    <citation type="submission" date="2018-05" db="EMBL/GenBank/DDBJ databases">
        <title>Genomic diversity of pathogens causing Blackleg of Potato in Pakistan.</title>
        <authorList>
            <person name="Sarfraz S."/>
            <person name="Riaz K."/>
            <person name="Oulghazi S."/>
            <person name="Cigna J."/>
            <person name="Sahi S.T."/>
            <person name="Khan S.H."/>
            <person name="Hameed A."/>
            <person name="Faure D."/>
        </authorList>
    </citation>
    <scope>NUCLEOTIDE SEQUENCE [LARGE SCALE GENOMIC DNA]</scope>
    <source>
        <strain evidence="1 2">SS70</strain>
    </source>
</reference>
<dbReference type="AlphaFoldDB" id="A0AAX1C4C8"/>
<dbReference type="RefSeq" id="WP_107169264.1">
    <property type="nucleotide sequence ID" value="NZ_JALDNR010000011.1"/>
</dbReference>
<comment type="caution">
    <text evidence="1">The sequence shown here is derived from an EMBL/GenBank/DDBJ whole genome shotgun (WGS) entry which is preliminary data.</text>
</comment>
<organism evidence="1 2">
    <name type="scientific">Dickeya dianthicola</name>
    <dbReference type="NCBI Taxonomy" id="204039"/>
    <lineage>
        <taxon>Bacteria</taxon>
        <taxon>Pseudomonadati</taxon>
        <taxon>Pseudomonadota</taxon>
        <taxon>Gammaproteobacteria</taxon>
        <taxon>Enterobacterales</taxon>
        <taxon>Pectobacteriaceae</taxon>
        <taxon>Dickeya</taxon>
    </lineage>
</organism>
<accession>A0AAX1C4C8</accession>
<gene>
    <name evidence="1" type="ORF">DF213_15410</name>
</gene>
<sequence length="116" mass="13269">MKKSLFEEIFISEQDDVHFLSSGLESAMNLNKGVITDEIMDKLLTSLSKYDAEKLYGLSKDDIASELEKLGVSDNDYNLFKLVIGCEGYDYSKTLKMLDNGIQQQKKEKEEKKDKE</sequence>
<evidence type="ECO:0000313" key="2">
    <source>
        <dbReference type="Proteomes" id="UP000245055"/>
    </source>
</evidence>
<protein>
    <submittedName>
        <fullName evidence="1">Uncharacterized protein</fullName>
    </submittedName>
</protein>
<dbReference type="EMBL" id="QESZ01000021">
    <property type="protein sequence ID" value="PWD71810.1"/>
    <property type="molecule type" value="Genomic_DNA"/>
</dbReference>
<dbReference type="Proteomes" id="UP000245055">
    <property type="component" value="Unassembled WGS sequence"/>
</dbReference>
<dbReference type="GeneID" id="90765423"/>
<name>A0AAX1C4C8_9GAMM</name>
<proteinExistence type="predicted"/>